<dbReference type="EMBL" id="CANTUO010000001">
    <property type="protein sequence ID" value="CAI5756090.1"/>
    <property type="molecule type" value="Genomic_DNA"/>
</dbReference>
<proteinExistence type="predicted"/>
<gene>
    <name evidence="2" type="ORF">CANVERA_P0608</name>
</gene>
<dbReference type="Proteomes" id="UP001152885">
    <property type="component" value="Unassembled WGS sequence"/>
</dbReference>
<evidence type="ECO:0000313" key="3">
    <source>
        <dbReference type="Proteomes" id="UP001152885"/>
    </source>
</evidence>
<dbReference type="AlphaFoldDB" id="A0A9W4X8J4"/>
<evidence type="ECO:0000256" key="1">
    <source>
        <dbReference type="SAM" id="MobiDB-lite"/>
    </source>
</evidence>
<dbReference type="OrthoDB" id="4094291at2759"/>
<organism evidence="2 3">
    <name type="scientific">Candida verbasci</name>
    <dbReference type="NCBI Taxonomy" id="1227364"/>
    <lineage>
        <taxon>Eukaryota</taxon>
        <taxon>Fungi</taxon>
        <taxon>Dikarya</taxon>
        <taxon>Ascomycota</taxon>
        <taxon>Saccharomycotina</taxon>
        <taxon>Pichiomycetes</taxon>
        <taxon>Debaryomycetaceae</taxon>
        <taxon>Candida/Lodderomyces clade</taxon>
        <taxon>Candida</taxon>
    </lineage>
</organism>
<feature type="compositionally biased region" description="Basic and acidic residues" evidence="1">
    <location>
        <begin position="232"/>
        <end position="244"/>
    </location>
</feature>
<evidence type="ECO:0000313" key="2">
    <source>
        <dbReference type="EMBL" id="CAI5756090.1"/>
    </source>
</evidence>
<sequence length="336" mass="39789">MSLNHEKSLSLITQLENTLDAFDSARELIHLNNSILISNENLINLKAIKKKYILDSFIISRFQKEFKEFQYDEKLETMDMKNFDYNKIVGEISRLNTKLDTSFTDFEKLSRQVKIPQFKISVETLTHLNDAELLKIAQNSISENTDKNVELNQLFSLKEDAVLPFIDYSRINKVINLEFRLRLRKRLNYELLTFLKNQLQYENKLWIQREQSLSEFLTKPLADTLTQVERIINESNKENDARAESEEEEDDDEDDYNARYKSNLDTEEDENKETTDHKMDTHEFIDDLNENAQDEAYFNTLKSDDEDREYSSVSNQDENMDDEDKKYDSDDDLNLN</sequence>
<keyword evidence="3" id="KW-1185">Reference proteome</keyword>
<name>A0A9W4X8J4_9ASCO</name>
<protein>
    <submittedName>
        <fullName evidence="2">Uncharacterized protein</fullName>
    </submittedName>
</protein>
<feature type="compositionally biased region" description="Acidic residues" evidence="1">
    <location>
        <begin position="245"/>
        <end position="255"/>
    </location>
</feature>
<feature type="compositionally biased region" description="Basic and acidic residues" evidence="1">
    <location>
        <begin position="272"/>
        <end position="285"/>
    </location>
</feature>
<comment type="caution">
    <text evidence="2">The sequence shown here is derived from an EMBL/GenBank/DDBJ whole genome shotgun (WGS) entry which is preliminary data.</text>
</comment>
<reference evidence="2" key="1">
    <citation type="submission" date="2022-12" db="EMBL/GenBank/DDBJ databases">
        <authorList>
            <person name="Brejova B."/>
        </authorList>
    </citation>
    <scope>NUCLEOTIDE SEQUENCE</scope>
</reference>
<feature type="region of interest" description="Disordered" evidence="1">
    <location>
        <begin position="232"/>
        <end position="336"/>
    </location>
</feature>
<accession>A0A9W4X8J4</accession>